<feature type="domain" description="FDX-ACB" evidence="18">
    <location>
        <begin position="700"/>
        <end position="793"/>
    </location>
</feature>
<dbReference type="Gene3D" id="2.40.50.140">
    <property type="entry name" value="Nucleic acid-binding proteins"/>
    <property type="match status" value="1"/>
</dbReference>
<proteinExistence type="inferred from homology"/>
<dbReference type="SUPFAM" id="SSF54991">
    <property type="entry name" value="Anticodon-binding domain of PheRS"/>
    <property type="match status" value="1"/>
</dbReference>
<keyword evidence="4 15" id="KW-0963">Cytoplasm</keyword>
<dbReference type="InterPro" id="IPR033714">
    <property type="entry name" value="tRNA_bind_bactPheRS"/>
</dbReference>
<dbReference type="Gene3D" id="3.30.930.10">
    <property type="entry name" value="Bira Bifunctional Protein, Domain 2"/>
    <property type="match status" value="1"/>
</dbReference>
<dbReference type="SUPFAM" id="SSF55681">
    <property type="entry name" value="Class II aaRS and biotin synthetases"/>
    <property type="match status" value="1"/>
</dbReference>
<dbReference type="PANTHER" id="PTHR10947:SF0">
    <property type="entry name" value="PHENYLALANINE--TRNA LIGASE BETA SUBUNIT"/>
    <property type="match status" value="1"/>
</dbReference>
<dbReference type="InterPro" id="IPR005121">
    <property type="entry name" value="Fdx_antiC-bd"/>
</dbReference>
<dbReference type="SUPFAM" id="SSF56037">
    <property type="entry name" value="PheT/TilS domain"/>
    <property type="match status" value="1"/>
</dbReference>
<comment type="subcellular location">
    <subcellularLocation>
        <location evidence="1 15">Cytoplasm</location>
    </subcellularLocation>
</comment>
<dbReference type="GO" id="GO:0000049">
    <property type="term" value="F:tRNA binding"/>
    <property type="evidence" value="ECO:0007669"/>
    <property type="project" value="UniProtKB-UniRule"/>
</dbReference>
<dbReference type="InterPro" id="IPR045060">
    <property type="entry name" value="Phe-tRNA-ligase_IIc_bsu"/>
</dbReference>
<dbReference type="GO" id="GO:0000287">
    <property type="term" value="F:magnesium ion binding"/>
    <property type="evidence" value="ECO:0007669"/>
    <property type="project" value="UniProtKB-UniRule"/>
</dbReference>
<dbReference type="HAMAP" id="MF_00283">
    <property type="entry name" value="Phe_tRNA_synth_beta1"/>
    <property type="match status" value="1"/>
</dbReference>
<dbReference type="InterPro" id="IPR045864">
    <property type="entry name" value="aa-tRNA-synth_II/BPL/LPL"/>
</dbReference>
<keyword evidence="11 16" id="KW-0694">RNA-binding</keyword>
<keyword evidence="13 15" id="KW-0030">Aminoacyl-tRNA synthetase</keyword>
<reference evidence="20 21" key="1">
    <citation type="submission" date="2020-03" db="EMBL/GenBank/DDBJ databases">
        <authorList>
            <person name="Picone N."/>
        </authorList>
    </citation>
    <scope>NUCLEOTIDE SEQUENCE [LARGE SCALE GENOMIC DNA]</scope>
    <source>
        <strain evidence="20">NSCAC1</strain>
    </source>
</reference>
<evidence type="ECO:0000256" key="8">
    <source>
        <dbReference type="ARBA" id="ARBA00022741"/>
    </source>
</evidence>
<keyword evidence="6 15" id="KW-0436">Ligase</keyword>
<dbReference type="InterPro" id="IPR036690">
    <property type="entry name" value="Fdx_antiC-bd_sf"/>
</dbReference>
<dbReference type="Proteomes" id="UP000516072">
    <property type="component" value="Chromosome"/>
</dbReference>
<dbReference type="Pfam" id="PF03147">
    <property type="entry name" value="FDX-ACB"/>
    <property type="match status" value="1"/>
</dbReference>
<evidence type="ECO:0000256" key="11">
    <source>
        <dbReference type="ARBA" id="ARBA00022884"/>
    </source>
</evidence>
<evidence type="ECO:0000256" key="5">
    <source>
        <dbReference type="ARBA" id="ARBA00022555"/>
    </source>
</evidence>
<evidence type="ECO:0000256" key="6">
    <source>
        <dbReference type="ARBA" id="ARBA00022598"/>
    </source>
</evidence>
<dbReference type="SUPFAM" id="SSF50249">
    <property type="entry name" value="Nucleic acid-binding proteins"/>
    <property type="match status" value="1"/>
</dbReference>
<comment type="similarity">
    <text evidence="2 15">Belongs to the phenylalanyl-tRNA synthetase beta subunit family. Type 1 subfamily.</text>
</comment>
<dbReference type="Gene3D" id="3.50.40.10">
    <property type="entry name" value="Phenylalanyl-trna Synthetase, Chain B, domain 3"/>
    <property type="match status" value="1"/>
</dbReference>
<dbReference type="InterPro" id="IPR012340">
    <property type="entry name" value="NA-bd_OB-fold"/>
</dbReference>
<dbReference type="EC" id="6.1.1.20" evidence="15"/>
<dbReference type="GO" id="GO:0005524">
    <property type="term" value="F:ATP binding"/>
    <property type="evidence" value="ECO:0007669"/>
    <property type="project" value="UniProtKB-UniRule"/>
</dbReference>
<comment type="cofactor">
    <cofactor evidence="15">
        <name>Mg(2+)</name>
        <dbReference type="ChEBI" id="CHEBI:18420"/>
    </cofactor>
    <text evidence="15">Binds 2 magnesium ions per tetramer.</text>
</comment>
<evidence type="ECO:0000256" key="4">
    <source>
        <dbReference type="ARBA" id="ARBA00022490"/>
    </source>
</evidence>
<evidence type="ECO:0000256" key="16">
    <source>
        <dbReference type="PROSITE-ProRule" id="PRU00209"/>
    </source>
</evidence>
<keyword evidence="5 16" id="KW-0820">tRNA-binding</keyword>
<dbReference type="InterPro" id="IPR005147">
    <property type="entry name" value="tRNA_synthase_B5-dom"/>
</dbReference>
<dbReference type="CDD" id="cd00769">
    <property type="entry name" value="PheRS_beta_core"/>
    <property type="match status" value="1"/>
</dbReference>
<keyword evidence="12 15" id="KW-0648">Protein biosynthesis</keyword>
<comment type="catalytic activity">
    <reaction evidence="14 15">
        <text>tRNA(Phe) + L-phenylalanine + ATP = L-phenylalanyl-tRNA(Phe) + AMP + diphosphate + H(+)</text>
        <dbReference type="Rhea" id="RHEA:19413"/>
        <dbReference type="Rhea" id="RHEA-COMP:9668"/>
        <dbReference type="Rhea" id="RHEA-COMP:9699"/>
        <dbReference type="ChEBI" id="CHEBI:15378"/>
        <dbReference type="ChEBI" id="CHEBI:30616"/>
        <dbReference type="ChEBI" id="CHEBI:33019"/>
        <dbReference type="ChEBI" id="CHEBI:58095"/>
        <dbReference type="ChEBI" id="CHEBI:78442"/>
        <dbReference type="ChEBI" id="CHEBI:78531"/>
        <dbReference type="ChEBI" id="CHEBI:456215"/>
        <dbReference type="EC" id="6.1.1.20"/>
    </reaction>
</comment>
<name>A0A7G1QAL6_9GAMM</name>
<evidence type="ECO:0000256" key="7">
    <source>
        <dbReference type="ARBA" id="ARBA00022723"/>
    </source>
</evidence>
<dbReference type="Gene3D" id="3.30.56.10">
    <property type="match status" value="2"/>
</dbReference>
<dbReference type="SMART" id="SM00873">
    <property type="entry name" value="B3_4"/>
    <property type="match status" value="1"/>
</dbReference>
<keyword evidence="8 15" id="KW-0547">Nucleotide-binding</keyword>
<dbReference type="NCBIfam" id="NF045760">
    <property type="entry name" value="YtpR"/>
    <property type="match status" value="1"/>
</dbReference>
<dbReference type="PANTHER" id="PTHR10947">
    <property type="entry name" value="PHENYLALANYL-TRNA SYNTHETASE BETA CHAIN AND LEUCINE-RICH REPEAT-CONTAINING PROTEIN 47"/>
    <property type="match status" value="1"/>
</dbReference>
<dbReference type="GO" id="GO:0004826">
    <property type="term" value="F:phenylalanine-tRNA ligase activity"/>
    <property type="evidence" value="ECO:0007669"/>
    <property type="project" value="UniProtKB-UniRule"/>
</dbReference>
<evidence type="ECO:0000256" key="1">
    <source>
        <dbReference type="ARBA" id="ARBA00004496"/>
    </source>
</evidence>
<keyword evidence="9 15" id="KW-0067">ATP-binding</keyword>
<dbReference type="EMBL" id="LR778175">
    <property type="protein sequence ID" value="CAB1276116.1"/>
    <property type="molecule type" value="Genomic_DNA"/>
</dbReference>
<keyword evidence="21" id="KW-1185">Reference proteome</keyword>
<evidence type="ECO:0000313" key="20">
    <source>
        <dbReference type="EMBL" id="CAB1276116.1"/>
    </source>
</evidence>
<dbReference type="InterPro" id="IPR005146">
    <property type="entry name" value="B3/B4_tRNA-bd"/>
</dbReference>
<evidence type="ECO:0000313" key="21">
    <source>
        <dbReference type="Proteomes" id="UP000516072"/>
    </source>
</evidence>
<dbReference type="RefSeq" id="WP_197743749.1">
    <property type="nucleotide sequence ID" value="NZ_LR778175.1"/>
</dbReference>
<dbReference type="Pfam" id="PF01588">
    <property type="entry name" value="tRNA_bind"/>
    <property type="match status" value="1"/>
</dbReference>
<dbReference type="InterPro" id="IPR004532">
    <property type="entry name" value="Phe-tRNA-ligase_IIc_bsu_bact"/>
</dbReference>
<feature type="binding site" evidence="15">
    <location>
        <position position="462"/>
    </location>
    <ligand>
        <name>Mg(2+)</name>
        <dbReference type="ChEBI" id="CHEBI:18420"/>
        <note>shared with alpha subunit</note>
    </ligand>
</feature>
<feature type="binding site" evidence="15">
    <location>
        <position position="466"/>
    </location>
    <ligand>
        <name>Mg(2+)</name>
        <dbReference type="ChEBI" id="CHEBI:18420"/>
        <note>shared with alpha subunit</note>
    </ligand>
</feature>
<evidence type="ECO:0000256" key="9">
    <source>
        <dbReference type="ARBA" id="ARBA00022840"/>
    </source>
</evidence>
<dbReference type="Pfam" id="PF03483">
    <property type="entry name" value="B3_4"/>
    <property type="match status" value="1"/>
</dbReference>
<feature type="domain" description="B5" evidence="19">
    <location>
        <begin position="403"/>
        <end position="478"/>
    </location>
</feature>
<feature type="binding site" evidence="15">
    <location>
        <position position="465"/>
    </location>
    <ligand>
        <name>Mg(2+)</name>
        <dbReference type="ChEBI" id="CHEBI:18420"/>
        <note>shared with alpha subunit</note>
    </ligand>
</feature>
<evidence type="ECO:0000259" key="17">
    <source>
        <dbReference type="PROSITE" id="PS50886"/>
    </source>
</evidence>
<feature type="binding site" evidence="15">
    <location>
        <position position="456"/>
    </location>
    <ligand>
        <name>Mg(2+)</name>
        <dbReference type="ChEBI" id="CHEBI:18420"/>
        <note>shared with alpha subunit</note>
    </ligand>
</feature>
<dbReference type="CDD" id="cd02796">
    <property type="entry name" value="tRNA_bind_bactPheRS"/>
    <property type="match status" value="1"/>
</dbReference>
<protein>
    <recommendedName>
        <fullName evidence="15">Phenylalanine--tRNA ligase beta subunit</fullName>
        <ecNumber evidence="15">6.1.1.20</ecNumber>
    </recommendedName>
    <alternativeName>
        <fullName evidence="15">Phenylalanyl-tRNA synthetase beta subunit</fullName>
        <shortName evidence="15">PheRS</shortName>
    </alternativeName>
</protein>
<dbReference type="PROSITE" id="PS51447">
    <property type="entry name" value="FDX_ACB"/>
    <property type="match status" value="1"/>
</dbReference>
<gene>
    <name evidence="15 20" type="primary">pheT</name>
    <name evidence="20" type="ORF">NSCAC_1007</name>
</gene>
<dbReference type="FunFam" id="2.40.50.140:FF:000045">
    <property type="entry name" value="Phenylalanine--tRNA ligase beta subunit"/>
    <property type="match status" value="1"/>
</dbReference>
<evidence type="ECO:0000256" key="15">
    <source>
        <dbReference type="HAMAP-Rule" id="MF_00283"/>
    </source>
</evidence>
<dbReference type="InterPro" id="IPR041616">
    <property type="entry name" value="PheRS_beta_core"/>
</dbReference>
<dbReference type="GO" id="GO:0006432">
    <property type="term" value="P:phenylalanyl-tRNA aminoacylation"/>
    <property type="evidence" value="ECO:0007669"/>
    <property type="project" value="UniProtKB-UniRule"/>
</dbReference>
<dbReference type="PROSITE" id="PS51483">
    <property type="entry name" value="B5"/>
    <property type="match status" value="1"/>
</dbReference>
<dbReference type="SUPFAM" id="SSF46955">
    <property type="entry name" value="Putative DNA-binding domain"/>
    <property type="match status" value="1"/>
</dbReference>
<dbReference type="KEGG" id="ntg:NSCAC_1007"/>
<evidence type="ECO:0000256" key="12">
    <source>
        <dbReference type="ARBA" id="ARBA00022917"/>
    </source>
</evidence>
<dbReference type="FunFam" id="3.50.40.10:FF:000001">
    <property type="entry name" value="Phenylalanine--tRNA ligase beta subunit"/>
    <property type="match status" value="1"/>
</dbReference>
<evidence type="ECO:0000256" key="3">
    <source>
        <dbReference type="ARBA" id="ARBA00011209"/>
    </source>
</evidence>
<dbReference type="Pfam" id="PF17759">
    <property type="entry name" value="tRNA_synthFbeta"/>
    <property type="match status" value="1"/>
</dbReference>
<evidence type="ECO:0000256" key="2">
    <source>
        <dbReference type="ARBA" id="ARBA00008653"/>
    </source>
</evidence>
<dbReference type="InterPro" id="IPR002547">
    <property type="entry name" value="tRNA-bd_dom"/>
</dbReference>
<keyword evidence="7 15" id="KW-0479">Metal-binding</keyword>
<evidence type="ECO:0000256" key="13">
    <source>
        <dbReference type="ARBA" id="ARBA00023146"/>
    </source>
</evidence>
<dbReference type="SMART" id="SM00874">
    <property type="entry name" value="B5"/>
    <property type="match status" value="1"/>
</dbReference>
<dbReference type="Pfam" id="PF03484">
    <property type="entry name" value="B5"/>
    <property type="match status" value="1"/>
</dbReference>
<dbReference type="NCBIfam" id="TIGR00472">
    <property type="entry name" value="pheT_bact"/>
    <property type="match status" value="1"/>
</dbReference>
<dbReference type="FunFam" id="3.30.930.10:FF:000022">
    <property type="entry name" value="Phenylalanine--tRNA ligase beta subunit"/>
    <property type="match status" value="1"/>
</dbReference>
<sequence>MKFSESWLRTWVNPHCDTETLTNRLTFSGLEVDSITPATPSFKGVVVAKVIELRALEGSNKLHVCQVSVTQRETFQVVCGASNVQAGLYVAFAQVGARLPNGIFIEKKKLRGIESHGMLCSATELGLTEQSHGILELAQTAQDFLGKDIREFLNLDDVIIEIGLTPNRSDCLSIAGIAREVGALFSQPVQHPEIASIPPEIDKTLPVEILVPESCPRYLGRIVQGINPQTLTPEWIKERLQCCGIRSLNLPIDITNYVMVELGQPMHAFDLNQISGGIQVRYGRSEESLTLLDNSTITLDPNALVIADHQKVLALAGIMGGSDSAIGDQSQDLFLESAFFIPTAIAGRSRNYGLHTESSHRFERGVDPNLPRQALERATGLLLKIAGGKAGPIVEATHRDFLPSQPIIHLREHRIKQILGIYLPQDQVLTHLTGLGLEVTTIESGWEVKIPSFRFDLTYEVDLIEELGRLHGYDNFPTTRPTGAIKPQFHTEAKISTYDIQQILVNRGYQEVITYSFIDPQIQQLLDPNQKAISLANPISSDMAVMRTSLWPGLIQAFKYNQYRQQERIRLFESGLIFTGQLPSVTQEPVIAGVVSGLYHPEQWGIYSQSVDFFHMKGDVESLLTLSDKQSSFLFKQSQHPALHPGQSAEIIYHGKSIGWLGALQPELANKLDLTQQVYLFFLKINLLFLKRHPVFQPLSKFPEIHRDIAFLIDKSISVKSVFDCIKSLKSDILKEHYLFDLYTGKGIDPDKKSLALKFVLQHQDYTLTDEIVHNFMEQMVKMLVSELNIIIRE</sequence>
<dbReference type="InterPro" id="IPR020825">
    <property type="entry name" value="Phe-tRNA_synthase-like_B3/B4"/>
</dbReference>
<comment type="subunit">
    <text evidence="3 15">Tetramer of two alpha and two beta subunits.</text>
</comment>
<dbReference type="PROSITE" id="PS50886">
    <property type="entry name" value="TRBD"/>
    <property type="match status" value="1"/>
</dbReference>
<dbReference type="SMART" id="SM00896">
    <property type="entry name" value="FDX-ACB"/>
    <property type="match status" value="1"/>
</dbReference>
<dbReference type="GO" id="GO:0009328">
    <property type="term" value="C:phenylalanine-tRNA ligase complex"/>
    <property type="evidence" value="ECO:0007669"/>
    <property type="project" value="TreeGrafter"/>
</dbReference>
<accession>A0A7G1QAL6</accession>
<evidence type="ECO:0000259" key="18">
    <source>
        <dbReference type="PROSITE" id="PS51447"/>
    </source>
</evidence>
<organism evidence="20 21">
    <name type="scientific">Candidatus Nitrosacidococcus tergens</name>
    <dbReference type="NCBI Taxonomy" id="553981"/>
    <lineage>
        <taxon>Bacteria</taxon>
        <taxon>Pseudomonadati</taxon>
        <taxon>Pseudomonadota</taxon>
        <taxon>Gammaproteobacteria</taxon>
        <taxon>Chromatiales</taxon>
        <taxon>Chromatiaceae</taxon>
        <taxon>Candidatus Nitrosacidococcus</taxon>
    </lineage>
</organism>
<evidence type="ECO:0000256" key="14">
    <source>
        <dbReference type="ARBA" id="ARBA00049255"/>
    </source>
</evidence>
<feature type="domain" description="TRNA-binding" evidence="17">
    <location>
        <begin position="39"/>
        <end position="150"/>
    </location>
</feature>
<dbReference type="Gene3D" id="3.30.70.380">
    <property type="entry name" value="Ferrodoxin-fold anticodon-binding domain"/>
    <property type="match status" value="1"/>
</dbReference>
<dbReference type="InterPro" id="IPR009061">
    <property type="entry name" value="DNA-bd_dom_put_sf"/>
</dbReference>
<evidence type="ECO:0000259" key="19">
    <source>
        <dbReference type="PROSITE" id="PS51483"/>
    </source>
</evidence>
<evidence type="ECO:0000256" key="10">
    <source>
        <dbReference type="ARBA" id="ARBA00022842"/>
    </source>
</evidence>
<keyword evidence="10 15" id="KW-0460">Magnesium</keyword>
<dbReference type="AlphaFoldDB" id="A0A7G1QAL6"/>